<evidence type="ECO:0000256" key="2">
    <source>
        <dbReference type="ARBA" id="ARBA00022729"/>
    </source>
</evidence>
<evidence type="ECO:0000313" key="5">
    <source>
        <dbReference type="EMBL" id="ATI41992.1"/>
    </source>
</evidence>
<dbReference type="AlphaFoldDB" id="A0A291LZ65"/>
<keyword evidence="2 4" id="KW-0732">Signal</keyword>
<evidence type="ECO:0000256" key="3">
    <source>
        <dbReference type="ARBA" id="ARBA00022764"/>
    </source>
</evidence>
<dbReference type="GO" id="GO:0042597">
    <property type="term" value="C:periplasmic space"/>
    <property type="evidence" value="ECO:0007669"/>
    <property type="project" value="UniProtKB-SubCell"/>
</dbReference>
<dbReference type="InterPro" id="IPR038404">
    <property type="entry name" value="TRAP_DctP_sf"/>
</dbReference>
<dbReference type="PANTHER" id="PTHR33376:SF15">
    <property type="entry name" value="BLL6794 PROTEIN"/>
    <property type="match status" value="1"/>
</dbReference>
<dbReference type="RefSeq" id="WP_088663882.1">
    <property type="nucleotide sequence ID" value="NZ_CP021404.1"/>
</dbReference>
<feature type="chain" id="PRO_5013058788" description="TRAP-type C4-dicarboxylate transport system substrate-binding protein" evidence="4">
    <location>
        <begin position="22"/>
        <end position="338"/>
    </location>
</feature>
<keyword evidence="6" id="KW-1185">Reference proteome</keyword>
<reference evidence="5 6" key="1">
    <citation type="submission" date="2017-05" db="EMBL/GenBank/DDBJ databases">
        <title>Comparative genomic and metabolic analysis of manganese-oxidizing mechanisms in Celeribater manganoxidans DY25T: its adaption to the environment of polymetallic nodule.</title>
        <authorList>
            <person name="Wang X."/>
        </authorList>
    </citation>
    <scope>NUCLEOTIDE SEQUENCE [LARGE SCALE GENOMIC DNA]</scope>
    <source>
        <strain evidence="5 6">DY25</strain>
    </source>
</reference>
<dbReference type="EMBL" id="CP021404">
    <property type="protein sequence ID" value="ATI41992.1"/>
    <property type="molecule type" value="Genomic_DNA"/>
</dbReference>
<protein>
    <recommendedName>
        <fullName evidence="7">TRAP-type C4-dicarboxylate transport system substrate-binding protein</fullName>
    </recommendedName>
</protein>
<accession>A0A291LZ65</accession>
<sequence length="338" mass="35792">MTNKALLAALALAVSATGAQAKTRILVNCFWPSSHFVCADVLPAWIDEIERVTEGRVTGLLPPKSVAAPPEQLAAVEKGIADAAVQFNGLIQNRVTGPAVAMLPFTGSNDAAAMSRALWETNRKYFPDEFDTVHLLSQFVISPGQLYSQTDTPINSIEELASRKIWTLPGPLTAVVKKLGAGVVSTPAAASNEIISRGVVDSHIGLDAQALQAYQVMAYTKTNTRFQGAIYTSSFSVFINQDKWAEISPEDQDAIMSVSGAALAEKFGAGWDAENAAAEAAYADAGLTVIDADPDFEAALKDASSFLTEAWIASAEEAGIDAQGALDFYQSQLTATTN</sequence>
<dbReference type="OrthoDB" id="7822595at2"/>
<dbReference type="KEGG" id="cmag:CBW24_08235"/>
<dbReference type="Proteomes" id="UP000219050">
    <property type="component" value="Chromosome"/>
</dbReference>
<comment type="subcellular location">
    <subcellularLocation>
        <location evidence="1">Periplasm</location>
    </subcellularLocation>
</comment>
<evidence type="ECO:0000256" key="4">
    <source>
        <dbReference type="SAM" id="SignalP"/>
    </source>
</evidence>
<dbReference type="GO" id="GO:0055085">
    <property type="term" value="P:transmembrane transport"/>
    <property type="evidence" value="ECO:0007669"/>
    <property type="project" value="InterPro"/>
</dbReference>
<dbReference type="InterPro" id="IPR018389">
    <property type="entry name" value="DctP_fam"/>
</dbReference>
<dbReference type="Gene3D" id="3.40.190.170">
    <property type="entry name" value="Bacterial extracellular solute-binding protein, family 7"/>
    <property type="match status" value="1"/>
</dbReference>
<keyword evidence="3" id="KW-0574">Periplasm</keyword>
<evidence type="ECO:0000313" key="6">
    <source>
        <dbReference type="Proteomes" id="UP000219050"/>
    </source>
</evidence>
<organism evidence="5 6">
    <name type="scientific">Pacificitalea manganoxidans</name>
    <dbReference type="NCBI Taxonomy" id="1411902"/>
    <lineage>
        <taxon>Bacteria</taxon>
        <taxon>Pseudomonadati</taxon>
        <taxon>Pseudomonadota</taxon>
        <taxon>Alphaproteobacteria</taxon>
        <taxon>Rhodobacterales</taxon>
        <taxon>Paracoccaceae</taxon>
        <taxon>Pacificitalea</taxon>
    </lineage>
</organism>
<feature type="signal peptide" evidence="4">
    <location>
        <begin position="1"/>
        <end position="21"/>
    </location>
</feature>
<dbReference type="Pfam" id="PF03480">
    <property type="entry name" value="DctP"/>
    <property type="match status" value="1"/>
</dbReference>
<dbReference type="PANTHER" id="PTHR33376">
    <property type="match status" value="1"/>
</dbReference>
<proteinExistence type="predicted"/>
<gene>
    <name evidence="5" type="ORF">CBW24_08235</name>
</gene>
<name>A0A291LZ65_9RHOB</name>
<evidence type="ECO:0008006" key="7">
    <source>
        <dbReference type="Google" id="ProtNLM"/>
    </source>
</evidence>
<evidence type="ECO:0000256" key="1">
    <source>
        <dbReference type="ARBA" id="ARBA00004418"/>
    </source>
</evidence>